<dbReference type="Gene3D" id="3.10.450.40">
    <property type="match status" value="2"/>
</dbReference>
<keyword evidence="1" id="KW-1133">Transmembrane helix</keyword>
<feature type="transmembrane region" description="Helical" evidence="1">
    <location>
        <begin position="12"/>
        <end position="37"/>
    </location>
</feature>
<evidence type="ECO:0000313" key="3">
    <source>
        <dbReference type="Proteomes" id="UP001549167"/>
    </source>
</evidence>
<evidence type="ECO:0000256" key="1">
    <source>
        <dbReference type="SAM" id="Phobius"/>
    </source>
</evidence>
<dbReference type="EMBL" id="JBEPMX010000001">
    <property type="protein sequence ID" value="MET3682311.1"/>
    <property type="molecule type" value="Genomic_DNA"/>
</dbReference>
<keyword evidence="3" id="KW-1185">Reference proteome</keyword>
<gene>
    <name evidence="2" type="ORF">ABID56_000390</name>
</gene>
<comment type="caution">
    <text evidence="2">The sequence shown here is derived from an EMBL/GenBank/DDBJ whole genome shotgun (WGS) entry which is preliminary data.</text>
</comment>
<accession>A0ABV2KRW0</accession>
<keyword evidence="1" id="KW-0812">Transmembrane</keyword>
<evidence type="ECO:0000313" key="2">
    <source>
        <dbReference type="EMBL" id="MET3682311.1"/>
    </source>
</evidence>
<dbReference type="SUPFAM" id="SSF54403">
    <property type="entry name" value="Cystatin/monellin"/>
    <property type="match status" value="2"/>
</dbReference>
<keyword evidence="1" id="KW-0472">Membrane</keyword>
<dbReference type="RefSeq" id="WP_354218819.1">
    <property type="nucleotide sequence ID" value="NZ_JBEPMX010000001.1"/>
</dbReference>
<sequence length="172" mass="19968">MSVRELFQQKWFLMALLIVLVVTIATIVVSMILYYAIEGDHDNQQQTYQDVALELSPVQEVNQRYTYHGEEAYTVIRGEGDDGSYFVFVPQQDSLNSDDIDWIKANDVLSESAMLDQFQEECSDCHLEHITPGIINDDYVWELTYESNDRLVYRTYTMEDGDVYDSISFSQN</sequence>
<reference evidence="2 3" key="1">
    <citation type="submission" date="2024-06" db="EMBL/GenBank/DDBJ databases">
        <title>Genomic Encyclopedia of Type Strains, Phase IV (KMG-IV): sequencing the most valuable type-strain genomes for metagenomic binning, comparative biology and taxonomic classification.</title>
        <authorList>
            <person name="Goeker M."/>
        </authorList>
    </citation>
    <scope>NUCLEOTIDE SEQUENCE [LARGE SCALE GENOMIC DNA]</scope>
    <source>
        <strain evidence="2 3">DSM 23520</strain>
    </source>
</reference>
<dbReference type="InterPro" id="IPR046350">
    <property type="entry name" value="Cystatin_sf"/>
</dbReference>
<name>A0ABV2KRW0_9BACI</name>
<organism evidence="2 3">
    <name type="scientific">Alkalibacillus flavidus</name>
    <dbReference type="NCBI Taxonomy" id="546021"/>
    <lineage>
        <taxon>Bacteria</taxon>
        <taxon>Bacillati</taxon>
        <taxon>Bacillota</taxon>
        <taxon>Bacilli</taxon>
        <taxon>Bacillales</taxon>
        <taxon>Bacillaceae</taxon>
        <taxon>Alkalibacillus</taxon>
    </lineage>
</organism>
<protein>
    <submittedName>
        <fullName evidence="2">Uncharacterized protein YpmB</fullName>
    </submittedName>
</protein>
<dbReference type="Proteomes" id="UP001549167">
    <property type="component" value="Unassembled WGS sequence"/>
</dbReference>
<proteinExistence type="predicted"/>